<evidence type="ECO:0000256" key="10">
    <source>
        <dbReference type="ARBA" id="ARBA00023317"/>
    </source>
</evidence>
<dbReference type="Pfam" id="PF02666">
    <property type="entry name" value="PS_Dcarbxylase"/>
    <property type="match status" value="2"/>
</dbReference>
<keyword evidence="12" id="KW-0812">Transmembrane</keyword>
<evidence type="ECO:0000313" key="15">
    <source>
        <dbReference type="Proteomes" id="UP000010843"/>
    </source>
</evidence>
<dbReference type="GO" id="GO:0004609">
    <property type="term" value="F:phosphatidylserine decarboxylase activity"/>
    <property type="evidence" value="ECO:0007669"/>
    <property type="project" value="UniProtKB-EC"/>
</dbReference>
<dbReference type="EC" id="4.1.1.65" evidence="14"/>
<keyword evidence="6" id="KW-0865">Zymogen</keyword>
<evidence type="ECO:0000256" key="8">
    <source>
        <dbReference type="ARBA" id="ARBA00023239"/>
    </source>
</evidence>
<dbReference type="RefSeq" id="WP_006180070.1">
    <property type="nucleotide sequence ID" value="NC_019962.1"/>
</dbReference>
<dbReference type="PANTHER" id="PTHR35809">
    <property type="entry name" value="ARCHAETIDYLSERINE DECARBOXYLASE PROENZYME-RELATED"/>
    <property type="match status" value="1"/>
</dbReference>
<dbReference type="eggNOG" id="arCOG04470">
    <property type="taxonomic scope" value="Archaea"/>
</dbReference>
<dbReference type="AlphaFoldDB" id="L0JK58"/>
<dbReference type="EMBL" id="CP003372">
    <property type="protein sequence ID" value="AGB30736.1"/>
    <property type="molecule type" value="Genomic_DNA"/>
</dbReference>
<evidence type="ECO:0000256" key="2">
    <source>
        <dbReference type="ARBA" id="ARBA00022516"/>
    </source>
</evidence>
<keyword evidence="7" id="KW-0594">Phospholipid biosynthesis</keyword>
<dbReference type="GO" id="GO:0008654">
    <property type="term" value="P:phospholipid biosynthetic process"/>
    <property type="evidence" value="ECO:0007669"/>
    <property type="project" value="UniProtKB-KW"/>
</dbReference>
<keyword evidence="9" id="KW-1208">Phospholipid metabolism</keyword>
<proteinExistence type="predicted"/>
<keyword evidence="5 12" id="KW-0472">Membrane</keyword>
<keyword evidence="3" id="KW-0210">Decarboxylase</keyword>
<dbReference type="HOGENOM" id="CLU_072492_1_0_2"/>
<sequence length="250" mass="26243">MNVAPGAWKYAIVPLLAAPFALVISVTASLVALAVGAGTLAFFRDPDRTPPPTGVVSPADGNVSVLREEGDRVRLGVFMNVWHVHVVRAPFAGRVTDVEHVSGANRPAFSKESDRNERVHVRLETDSPNLPSAADADSAAVETDGSASHPDEPDSDAEVTLIAGAFARRIHPYAERGDTLERGDRIGHIAFGSRVDLLFPPTVDIEDVAVDIGDSMTAGETVVLESGPGELGEGFDLEVGSGSGSDGRDE</sequence>
<evidence type="ECO:0000313" key="16">
    <source>
        <dbReference type="Proteomes" id="UP000011593"/>
    </source>
</evidence>
<dbReference type="STRING" id="797303.Natpe_0819"/>
<keyword evidence="8 14" id="KW-0456">Lyase</keyword>
<name>L0JK58_NATP1</name>
<evidence type="ECO:0000256" key="11">
    <source>
        <dbReference type="SAM" id="MobiDB-lite"/>
    </source>
</evidence>
<keyword evidence="16" id="KW-1185">Reference proteome</keyword>
<evidence type="ECO:0000256" key="6">
    <source>
        <dbReference type="ARBA" id="ARBA00023145"/>
    </source>
</evidence>
<dbReference type="InterPro" id="IPR003817">
    <property type="entry name" value="PS_Dcarbxylase"/>
</dbReference>
<feature type="compositionally biased region" description="Gly residues" evidence="11">
    <location>
        <begin position="241"/>
        <end position="250"/>
    </location>
</feature>
<keyword evidence="12" id="KW-1133">Transmembrane helix</keyword>
<reference evidence="14 16" key="3">
    <citation type="journal article" date="2014" name="PLoS Genet.">
        <title>Phylogenetically driven sequencing of extremely halophilic archaea reveals strategies for static and dynamic osmo-response.</title>
        <authorList>
            <person name="Becker E.A."/>
            <person name="Seitzer P.M."/>
            <person name="Tritt A."/>
            <person name="Larsen D."/>
            <person name="Krusor M."/>
            <person name="Yao A.I."/>
            <person name="Wu D."/>
            <person name="Madern D."/>
            <person name="Eisen J.A."/>
            <person name="Darling A.E."/>
            <person name="Facciotti M.T."/>
        </authorList>
    </citation>
    <scope>NUCLEOTIDE SEQUENCE [LARGE SCALE GENOMIC DNA]</scope>
    <source>
        <strain evidence="14 16">DSM 15624</strain>
    </source>
</reference>
<evidence type="ECO:0000256" key="1">
    <source>
        <dbReference type="ARBA" id="ARBA00022475"/>
    </source>
</evidence>
<protein>
    <submittedName>
        <fullName evidence="13">Phosphatidylserine decarboxylase</fullName>
        <ecNumber evidence="14">4.1.1.65</ecNumber>
    </submittedName>
</protein>
<evidence type="ECO:0000256" key="4">
    <source>
        <dbReference type="ARBA" id="ARBA00023098"/>
    </source>
</evidence>
<keyword evidence="2" id="KW-0444">Lipid biosynthesis</keyword>
<gene>
    <name evidence="13" type="ordered locus">Natpe_0819</name>
    <name evidence="14" type="ORF">C488_03770</name>
</gene>
<evidence type="ECO:0000256" key="5">
    <source>
        <dbReference type="ARBA" id="ARBA00023136"/>
    </source>
</evidence>
<dbReference type="Proteomes" id="UP000011593">
    <property type="component" value="Unassembled WGS sequence"/>
</dbReference>
<dbReference type="InterPro" id="IPR033175">
    <property type="entry name" value="PSD-A"/>
</dbReference>
<dbReference type="NCBIfam" id="NF003683">
    <property type="entry name" value="PRK05305.2-3"/>
    <property type="match status" value="1"/>
</dbReference>
<evidence type="ECO:0000313" key="13">
    <source>
        <dbReference type="EMBL" id="AGB30736.1"/>
    </source>
</evidence>
<reference evidence="15" key="1">
    <citation type="submission" date="2012-02" db="EMBL/GenBank/DDBJ databases">
        <title>Complete sequence of chromosome of Natrinema pellirubrum DSM 15624.</title>
        <authorList>
            <person name="Lucas S."/>
            <person name="Han J."/>
            <person name="Lapidus A."/>
            <person name="Cheng J.-F."/>
            <person name="Goodwin L."/>
            <person name="Pitluck S."/>
            <person name="Peters L."/>
            <person name="Teshima H."/>
            <person name="Detter J.C."/>
            <person name="Han C."/>
            <person name="Tapia R."/>
            <person name="Land M."/>
            <person name="Hauser L."/>
            <person name="Kyrpides N."/>
            <person name="Ivanova N."/>
            <person name="Pagani I."/>
            <person name="Sproer C."/>
            <person name="Anderson I."/>
            <person name="Woyke T."/>
        </authorList>
    </citation>
    <scope>NUCLEOTIDE SEQUENCE [LARGE SCALE GENOMIC DNA]</scope>
    <source>
        <strain evidence="15">DSM 15624 / JCM 10476 / NCIMB 786</strain>
    </source>
</reference>
<dbReference type="KEGG" id="npe:Natpe_0819"/>
<evidence type="ECO:0000256" key="12">
    <source>
        <dbReference type="SAM" id="Phobius"/>
    </source>
</evidence>
<keyword evidence="10" id="KW-0670">Pyruvate</keyword>
<keyword evidence="4" id="KW-0443">Lipid metabolism</keyword>
<dbReference type="OrthoDB" id="50255at2157"/>
<dbReference type="EMBL" id="AOIE01000010">
    <property type="protein sequence ID" value="ELY80876.1"/>
    <property type="molecule type" value="Genomic_DNA"/>
</dbReference>
<evidence type="ECO:0000256" key="9">
    <source>
        <dbReference type="ARBA" id="ARBA00023264"/>
    </source>
</evidence>
<dbReference type="PANTHER" id="PTHR35809:SF1">
    <property type="entry name" value="ARCHAETIDYLSERINE DECARBOXYLASE PROENZYME-RELATED"/>
    <property type="match status" value="1"/>
</dbReference>
<organism evidence="13 15">
    <name type="scientific">Natrinema pellirubrum (strain DSM 15624 / CIP 106293 / JCM 10476 / NCIMB 786 / 157)</name>
    <dbReference type="NCBI Taxonomy" id="797303"/>
    <lineage>
        <taxon>Archaea</taxon>
        <taxon>Methanobacteriati</taxon>
        <taxon>Methanobacteriota</taxon>
        <taxon>Stenosarchaea group</taxon>
        <taxon>Halobacteria</taxon>
        <taxon>Halobacteriales</taxon>
        <taxon>Natrialbaceae</taxon>
        <taxon>Natrinema</taxon>
    </lineage>
</organism>
<reference evidence="13" key="2">
    <citation type="submission" date="2012-02" db="EMBL/GenBank/DDBJ databases">
        <title>Complete sequence of chromosome of Natrinema pellirubrum DSM 15624.</title>
        <authorList>
            <consortium name="US DOE Joint Genome Institute"/>
            <person name="Lucas S."/>
            <person name="Han J."/>
            <person name="Lapidus A."/>
            <person name="Cheng J.-F."/>
            <person name="Goodwin L."/>
            <person name="Pitluck S."/>
            <person name="Peters L."/>
            <person name="Teshima H."/>
            <person name="Detter J.C."/>
            <person name="Han C."/>
            <person name="Tapia R."/>
            <person name="Land M."/>
            <person name="Hauser L."/>
            <person name="Kyrpides N."/>
            <person name="Ivanova N."/>
            <person name="Pagani I."/>
            <person name="Sproer C."/>
            <person name="Anderson I."/>
            <person name="Woyke T."/>
        </authorList>
    </citation>
    <scope>NUCLEOTIDE SEQUENCE</scope>
    <source>
        <strain evidence="13">DSM 15624</strain>
    </source>
</reference>
<evidence type="ECO:0000256" key="3">
    <source>
        <dbReference type="ARBA" id="ARBA00022793"/>
    </source>
</evidence>
<dbReference type="NCBIfam" id="NF038088">
    <property type="entry name" value="anchor_synt_D"/>
    <property type="match status" value="1"/>
</dbReference>
<dbReference type="PATRIC" id="fig|797303.5.peg.785"/>
<evidence type="ECO:0000313" key="14">
    <source>
        <dbReference type="EMBL" id="ELY80876.1"/>
    </source>
</evidence>
<keyword evidence="1" id="KW-1003">Cell membrane</keyword>
<feature type="region of interest" description="Disordered" evidence="11">
    <location>
        <begin position="226"/>
        <end position="250"/>
    </location>
</feature>
<feature type="transmembrane region" description="Helical" evidence="12">
    <location>
        <begin position="20"/>
        <end position="43"/>
    </location>
</feature>
<dbReference type="Proteomes" id="UP000010843">
    <property type="component" value="Chromosome"/>
</dbReference>
<feature type="region of interest" description="Disordered" evidence="11">
    <location>
        <begin position="123"/>
        <end position="156"/>
    </location>
</feature>
<evidence type="ECO:0000256" key="7">
    <source>
        <dbReference type="ARBA" id="ARBA00023209"/>
    </source>
</evidence>
<accession>L0JK58</accession>
<dbReference type="GeneID" id="14333982"/>